<reference evidence="3" key="1">
    <citation type="submission" date="2023-07" db="EMBL/GenBank/DDBJ databases">
        <title>Conexibacter stalactiti sp. nov., isolated from stalactites in a lava cave and emended description of the genus Conexibacter.</title>
        <authorList>
            <person name="Lee S.D."/>
        </authorList>
    </citation>
    <scope>NUCLEOTIDE SEQUENCE [LARGE SCALE GENOMIC DNA]</scope>
    <source>
        <strain evidence="3">KCTC 39840</strain>
    </source>
</reference>
<dbReference type="EMBL" id="JAWSTH010000034">
    <property type="protein sequence ID" value="MDW5595472.1"/>
    <property type="molecule type" value="Genomic_DNA"/>
</dbReference>
<evidence type="ECO:0000256" key="1">
    <source>
        <dbReference type="SAM" id="MobiDB-lite"/>
    </source>
</evidence>
<feature type="non-terminal residue" evidence="2">
    <location>
        <position position="1"/>
    </location>
</feature>
<dbReference type="Proteomes" id="UP001284601">
    <property type="component" value="Unassembled WGS sequence"/>
</dbReference>
<accession>A0ABU4HQ81</accession>
<feature type="region of interest" description="Disordered" evidence="1">
    <location>
        <begin position="1"/>
        <end position="28"/>
    </location>
</feature>
<feature type="compositionally biased region" description="Low complexity" evidence="1">
    <location>
        <begin position="1"/>
        <end position="22"/>
    </location>
</feature>
<keyword evidence="3" id="KW-1185">Reference proteome</keyword>
<organism evidence="2 3">
    <name type="scientific">Conexibacter stalactiti</name>
    <dbReference type="NCBI Taxonomy" id="1940611"/>
    <lineage>
        <taxon>Bacteria</taxon>
        <taxon>Bacillati</taxon>
        <taxon>Actinomycetota</taxon>
        <taxon>Thermoleophilia</taxon>
        <taxon>Solirubrobacterales</taxon>
        <taxon>Conexibacteraceae</taxon>
        <taxon>Conexibacter</taxon>
    </lineage>
</organism>
<protein>
    <submittedName>
        <fullName evidence="2">Uncharacterized protein</fullName>
    </submittedName>
</protein>
<name>A0ABU4HQ81_9ACTN</name>
<gene>
    <name evidence="2" type="ORF">R7226_14070</name>
</gene>
<evidence type="ECO:0000313" key="2">
    <source>
        <dbReference type="EMBL" id="MDW5595472.1"/>
    </source>
</evidence>
<sequence length="139" mass="14112">PAAGAGTAGAAGPAGTAPAAGLAGEGGVSAEDVRDALRNLGVPHKLAESPLATGVTQEERAASVRALLEQAAARAFGETPNERLLERVLVRGYLDPAASHEQAADELALSRAAYFRRLRAAAERVAALVAERDRVPPAG</sequence>
<comment type="caution">
    <text evidence="2">The sequence shown here is derived from an EMBL/GenBank/DDBJ whole genome shotgun (WGS) entry which is preliminary data.</text>
</comment>
<evidence type="ECO:0000313" key="3">
    <source>
        <dbReference type="Proteomes" id="UP001284601"/>
    </source>
</evidence>
<proteinExistence type="predicted"/>